<dbReference type="EMBL" id="CP067134">
    <property type="protein sequence ID" value="WCR11384.1"/>
    <property type="molecule type" value="Genomic_DNA"/>
</dbReference>
<dbReference type="RefSeq" id="WP_272859487.1">
    <property type="nucleotide sequence ID" value="NZ_CP067134.1"/>
</dbReference>
<proteinExistence type="predicted"/>
<evidence type="ECO:0000313" key="2">
    <source>
        <dbReference type="Proteomes" id="UP001218412"/>
    </source>
</evidence>
<name>A0ABY7SWI1_9RHOB</name>
<dbReference type="InterPro" id="IPR016181">
    <property type="entry name" value="Acyl_CoA_acyltransferase"/>
</dbReference>
<sequence>MPPSVRTASTGDLPRMADLLTHDAATRQARNPQLWKMACDARDRVLADLARTLTDPAPPFRQCWLVADHDGRLAGVAHSILLPVPPIYAGAFGPPGLLMPDCHVSSDAPAGTRQALLDAAEADLRAAGARLLLASAYTGSAWRATFARNGYAPLTLYYARTGLAPGKRADTVRPASERDLTRIVALSARNRRVLSALDPFWEPHPQADQRFGDWMARSLTLTDRKMLVSARAGTVQGYAIAQPASHLHFPAAHDIEAVGFIDDYFHTDDDDDAAPRDDAAASGLLKAAEAWLAGRGMTSVLIVCPAAWRWKRALLEATGHHVAASWYLKRT</sequence>
<accession>A0ABY7SWI1</accession>
<evidence type="ECO:0008006" key="3">
    <source>
        <dbReference type="Google" id="ProtNLM"/>
    </source>
</evidence>
<dbReference type="Proteomes" id="UP001218412">
    <property type="component" value="Chromosome"/>
</dbReference>
<dbReference type="SUPFAM" id="SSF55729">
    <property type="entry name" value="Acyl-CoA N-acyltransferases (Nat)"/>
    <property type="match status" value="1"/>
</dbReference>
<protein>
    <recommendedName>
        <fullName evidence="3">GNAT family N-acetyltransferase</fullName>
    </recommendedName>
</protein>
<gene>
    <name evidence="1" type="ORF">JHW45_02985</name>
</gene>
<keyword evidence="2" id="KW-1185">Reference proteome</keyword>
<dbReference type="Gene3D" id="3.40.630.30">
    <property type="match status" value="2"/>
</dbReference>
<reference evidence="1 2" key="1">
    <citation type="submission" date="2021-01" db="EMBL/GenBank/DDBJ databases">
        <title>Biogeographic distribution of Paracoccus.</title>
        <authorList>
            <person name="Hollensteiner J."/>
            <person name="Leineberger J."/>
            <person name="Brinkhoff T."/>
            <person name="Daniel R."/>
        </authorList>
    </citation>
    <scope>NUCLEOTIDE SEQUENCE [LARGE SCALE GENOMIC DNA]</scope>
    <source>
        <strain evidence="1 2">LMG25392</strain>
    </source>
</reference>
<evidence type="ECO:0000313" key="1">
    <source>
        <dbReference type="EMBL" id="WCR11384.1"/>
    </source>
</evidence>
<organism evidence="1 2">
    <name type="scientific">Paracoccus stylophorae</name>
    <dbReference type="NCBI Taxonomy" id="659350"/>
    <lineage>
        <taxon>Bacteria</taxon>
        <taxon>Pseudomonadati</taxon>
        <taxon>Pseudomonadota</taxon>
        <taxon>Alphaproteobacteria</taxon>
        <taxon>Rhodobacterales</taxon>
        <taxon>Paracoccaceae</taxon>
        <taxon>Paracoccus</taxon>
    </lineage>
</organism>